<dbReference type="Pfam" id="PF13359">
    <property type="entry name" value="DDE_Tnp_4"/>
    <property type="match status" value="1"/>
</dbReference>
<evidence type="ECO:0000313" key="6">
    <source>
        <dbReference type="Proteomes" id="UP000186855"/>
    </source>
</evidence>
<organism evidence="5 6">
    <name type="scientific">Actinomyces oris</name>
    <dbReference type="NCBI Taxonomy" id="544580"/>
    <lineage>
        <taxon>Bacteria</taxon>
        <taxon>Bacillati</taxon>
        <taxon>Actinomycetota</taxon>
        <taxon>Actinomycetes</taxon>
        <taxon>Actinomycetales</taxon>
        <taxon>Actinomycetaceae</taxon>
        <taxon>Actinomyces</taxon>
    </lineage>
</organism>
<feature type="domain" description="DDE Tnp4" evidence="3">
    <location>
        <begin position="57"/>
        <end position="201"/>
    </location>
</feature>
<evidence type="ECO:0000313" key="5">
    <source>
        <dbReference type="EMBL" id="OLO44941.1"/>
    </source>
</evidence>
<protein>
    <submittedName>
        <fullName evidence="5">Transposase</fullName>
    </submittedName>
</protein>
<evidence type="ECO:0000259" key="4">
    <source>
        <dbReference type="Pfam" id="PF13613"/>
    </source>
</evidence>
<name>A0A1Q8VA32_9ACTO</name>
<accession>A0A1Q8VA32</accession>
<comment type="caution">
    <text evidence="5">The sequence shown here is derived from an EMBL/GenBank/DDBJ whole genome shotgun (WGS) entry which is preliminary data.</text>
</comment>
<dbReference type="EMBL" id="MSKI01000225">
    <property type="protein sequence ID" value="OLO44941.1"/>
    <property type="molecule type" value="Genomic_DNA"/>
</dbReference>
<dbReference type="GO" id="GO:0046872">
    <property type="term" value="F:metal ion binding"/>
    <property type="evidence" value="ECO:0007669"/>
    <property type="project" value="UniProtKB-KW"/>
</dbReference>
<sequence>MIYLRHNLPQAAIGELLGVSQPTVSRAVKARPELVTRALDGYLITAEEVAPGCDYVLDGTLMPCWSWKAHPELWSGKHKRTGLNVQVLVTPAGRLVWVSDPCPGSTHDVAALDASGLLEGLDVSGWVADKGYIGRGMIPPPRKPAGKKLSDIAKKVSRSINRVRYIVEQVNAHIKTWKILKEDYRRPLNTFPQTITATLMLYTYTTTP</sequence>
<feature type="domain" description="Transposase Helix-turn-helix" evidence="4">
    <location>
        <begin position="2"/>
        <end position="30"/>
    </location>
</feature>
<comment type="cofactor">
    <cofactor evidence="1">
        <name>a divalent metal cation</name>
        <dbReference type="ChEBI" id="CHEBI:60240"/>
    </cofactor>
</comment>
<dbReference type="InterPro" id="IPR027806">
    <property type="entry name" value="HARBI1_dom"/>
</dbReference>
<evidence type="ECO:0000256" key="2">
    <source>
        <dbReference type="ARBA" id="ARBA00022723"/>
    </source>
</evidence>
<dbReference type="Proteomes" id="UP000186855">
    <property type="component" value="Unassembled WGS sequence"/>
</dbReference>
<gene>
    <name evidence="5" type="ORF">BKH30_12985</name>
</gene>
<dbReference type="Pfam" id="PF13613">
    <property type="entry name" value="HTH_Tnp_4"/>
    <property type="match status" value="1"/>
</dbReference>
<proteinExistence type="predicted"/>
<dbReference type="AlphaFoldDB" id="A0A1Q8VA32"/>
<keyword evidence="2" id="KW-0479">Metal-binding</keyword>
<dbReference type="InterPro" id="IPR027805">
    <property type="entry name" value="Transposase_HTH_dom"/>
</dbReference>
<evidence type="ECO:0000259" key="3">
    <source>
        <dbReference type="Pfam" id="PF13359"/>
    </source>
</evidence>
<reference evidence="5 6" key="1">
    <citation type="submission" date="2016-12" db="EMBL/GenBank/DDBJ databases">
        <title>Genomic comparison of strains in the 'Actinomyces naeslundii' group.</title>
        <authorList>
            <person name="Mughal S.R."/>
            <person name="Do T."/>
            <person name="Gilbert S.C."/>
            <person name="Witherden E.A."/>
            <person name="Didelot X."/>
            <person name="Beighton D."/>
        </authorList>
    </citation>
    <scope>NUCLEOTIDE SEQUENCE [LARGE SCALE GENOMIC DNA]</scope>
    <source>
        <strain evidence="5 6">S24V</strain>
    </source>
</reference>
<evidence type="ECO:0000256" key="1">
    <source>
        <dbReference type="ARBA" id="ARBA00001968"/>
    </source>
</evidence>